<proteinExistence type="predicted"/>
<comment type="caution">
    <text evidence="1">The sequence shown here is derived from an EMBL/GenBank/DDBJ whole genome shotgun (WGS) entry which is preliminary data.</text>
</comment>
<dbReference type="EMBL" id="JAPJDZ010000080">
    <property type="protein sequence ID" value="MDP5137945.1"/>
    <property type="molecule type" value="Genomic_DNA"/>
</dbReference>
<protein>
    <submittedName>
        <fullName evidence="1">Uncharacterized protein</fullName>
    </submittedName>
</protein>
<sequence>MIRVENTQAYKTFMLKKHFDQRVRELTTLLITALYIDPYAKTIVGACGTGTEPDNAAAIYSWVQQQACCASCILELDVKTLQRRLVRHLLDNTQQLEYVE</sequence>
<dbReference type="RefSeq" id="WP_305977138.1">
    <property type="nucleotide sequence ID" value="NZ_JAPJDZ010000080.1"/>
</dbReference>
<accession>A0ABT9I3I8</accession>
<evidence type="ECO:0000313" key="1">
    <source>
        <dbReference type="EMBL" id="MDP5137945.1"/>
    </source>
</evidence>
<evidence type="ECO:0000313" key="2">
    <source>
        <dbReference type="Proteomes" id="UP001231109"/>
    </source>
</evidence>
<reference evidence="1 2" key="1">
    <citation type="submission" date="2022-11" db="EMBL/GenBank/DDBJ databases">
        <title>Viruses from the air-sea interface of a natural surface slick.</title>
        <authorList>
            <person name="Rahlff J."/>
            <person name="Holmfeldt K."/>
        </authorList>
    </citation>
    <scope>NUCLEOTIDE SEQUENCE [LARGE SCALE GENOMIC DNA]</scope>
    <source>
        <strain evidence="1 2">SMS4</strain>
    </source>
</reference>
<dbReference type="Proteomes" id="UP001231109">
    <property type="component" value="Unassembled WGS sequence"/>
</dbReference>
<keyword evidence="2" id="KW-1185">Reference proteome</keyword>
<organism evidence="1 2">
    <name type="scientific">Rheinheimera baltica</name>
    <dbReference type="NCBI Taxonomy" id="67576"/>
    <lineage>
        <taxon>Bacteria</taxon>
        <taxon>Pseudomonadati</taxon>
        <taxon>Pseudomonadota</taxon>
        <taxon>Gammaproteobacteria</taxon>
        <taxon>Chromatiales</taxon>
        <taxon>Chromatiaceae</taxon>
        <taxon>Rheinheimera</taxon>
    </lineage>
</organism>
<gene>
    <name evidence="1" type="ORF">ORJ04_18500</name>
</gene>
<name>A0ABT9I3I8_9GAMM</name>